<keyword evidence="1" id="KW-0812">Transmembrane</keyword>
<keyword evidence="3" id="KW-1185">Reference proteome</keyword>
<protein>
    <submittedName>
        <fullName evidence="2">Uncharacterized protein</fullName>
    </submittedName>
</protein>
<comment type="caution">
    <text evidence="2">The sequence shown here is derived from an EMBL/GenBank/DDBJ whole genome shotgun (WGS) entry which is preliminary data.</text>
</comment>
<evidence type="ECO:0000313" key="2">
    <source>
        <dbReference type="EMBL" id="MED3561676.1"/>
    </source>
</evidence>
<name>A0ABU6N649_9BACI</name>
<keyword evidence="1" id="KW-0472">Membrane</keyword>
<organism evidence="2 3">
    <name type="scientific">Bacillus xiapuensis</name>
    <dbReference type="NCBI Taxonomy" id="2014075"/>
    <lineage>
        <taxon>Bacteria</taxon>
        <taxon>Bacillati</taxon>
        <taxon>Bacillota</taxon>
        <taxon>Bacilli</taxon>
        <taxon>Bacillales</taxon>
        <taxon>Bacillaceae</taxon>
        <taxon>Bacillus</taxon>
    </lineage>
</organism>
<proteinExistence type="predicted"/>
<evidence type="ECO:0000313" key="3">
    <source>
        <dbReference type="Proteomes" id="UP001330749"/>
    </source>
</evidence>
<dbReference type="RefSeq" id="WP_327966572.1">
    <property type="nucleotide sequence ID" value="NZ_JARMQG010000038.1"/>
</dbReference>
<keyword evidence="1" id="KW-1133">Transmembrane helix</keyword>
<evidence type="ECO:0000256" key="1">
    <source>
        <dbReference type="SAM" id="Phobius"/>
    </source>
</evidence>
<feature type="transmembrane region" description="Helical" evidence="1">
    <location>
        <begin position="6"/>
        <end position="22"/>
    </location>
</feature>
<dbReference type="EMBL" id="JARMQG010000038">
    <property type="protein sequence ID" value="MED3561676.1"/>
    <property type="molecule type" value="Genomic_DNA"/>
</dbReference>
<feature type="transmembrane region" description="Helical" evidence="1">
    <location>
        <begin position="29"/>
        <end position="48"/>
    </location>
</feature>
<feature type="transmembrane region" description="Helical" evidence="1">
    <location>
        <begin position="60"/>
        <end position="80"/>
    </location>
</feature>
<gene>
    <name evidence="2" type="ORF">P4447_03825</name>
</gene>
<accession>A0ABU6N649</accession>
<sequence>MAANLIRIGLLLISWTSLIFLPKKSFHKFLPVTLFSSALVLIVYAVNIQFEKLNLYKLIYYKRIYFFLNCIGFAAIIYGYQNLLKRKYF</sequence>
<dbReference type="Proteomes" id="UP001330749">
    <property type="component" value="Unassembled WGS sequence"/>
</dbReference>
<reference evidence="2 3" key="1">
    <citation type="submission" date="2023-03" db="EMBL/GenBank/DDBJ databases">
        <title>Bacillus Genome Sequencing.</title>
        <authorList>
            <person name="Dunlap C."/>
        </authorList>
    </citation>
    <scope>NUCLEOTIDE SEQUENCE [LARGE SCALE GENOMIC DNA]</scope>
    <source>
        <strain evidence="2 3">B-14544</strain>
    </source>
</reference>